<dbReference type="InterPro" id="IPR029044">
    <property type="entry name" value="Nucleotide-diphossugar_trans"/>
</dbReference>
<keyword evidence="4" id="KW-0808">Transferase</keyword>
<dbReference type="InterPro" id="IPR001173">
    <property type="entry name" value="Glyco_trans_2-like"/>
</dbReference>
<keyword evidence="8" id="KW-1185">Reference proteome</keyword>
<dbReference type="CDD" id="cd04186">
    <property type="entry name" value="GT_2_like_c"/>
    <property type="match status" value="1"/>
</dbReference>
<organism evidence="7 8">
    <name type="scientific">Paenibacillus artemisiicola</name>
    <dbReference type="NCBI Taxonomy" id="1172618"/>
    <lineage>
        <taxon>Bacteria</taxon>
        <taxon>Bacillati</taxon>
        <taxon>Bacillota</taxon>
        <taxon>Bacilli</taxon>
        <taxon>Bacillales</taxon>
        <taxon>Paenibacillaceae</taxon>
        <taxon>Paenibacillus</taxon>
    </lineage>
</organism>
<comment type="similarity">
    <text evidence="2">Belongs to the glycosyltransferase 2 family.</text>
</comment>
<dbReference type="Gene3D" id="3.90.550.10">
    <property type="entry name" value="Spore Coat Polysaccharide Biosynthesis Protein SpsA, Chain A"/>
    <property type="match status" value="1"/>
</dbReference>
<accession>A0ABS3W8V9</accession>
<evidence type="ECO:0000256" key="3">
    <source>
        <dbReference type="ARBA" id="ARBA00022676"/>
    </source>
</evidence>
<evidence type="ECO:0000256" key="5">
    <source>
        <dbReference type="SAM" id="MobiDB-lite"/>
    </source>
</evidence>
<dbReference type="EMBL" id="JAGGDJ010000005">
    <property type="protein sequence ID" value="MBO7744754.1"/>
    <property type="molecule type" value="Genomic_DNA"/>
</dbReference>
<dbReference type="PANTHER" id="PTHR43179:SF12">
    <property type="entry name" value="GALACTOFURANOSYLTRANSFERASE GLFT2"/>
    <property type="match status" value="1"/>
</dbReference>
<dbReference type="Pfam" id="PF00535">
    <property type="entry name" value="Glycos_transf_2"/>
    <property type="match status" value="1"/>
</dbReference>
<dbReference type="PANTHER" id="PTHR43179">
    <property type="entry name" value="RHAMNOSYLTRANSFERASE WBBL"/>
    <property type="match status" value="1"/>
</dbReference>
<comment type="pathway">
    <text evidence="1">Cell wall biogenesis; cell wall polysaccharide biosynthesis.</text>
</comment>
<dbReference type="SUPFAM" id="SSF53448">
    <property type="entry name" value="Nucleotide-diphospho-sugar transferases"/>
    <property type="match status" value="1"/>
</dbReference>
<proteinExistence type="inferred from homology"/>
<comment type="caution">
    <text evidence="7">The sequence shown here is derived from an EMBL/GenBank/DDBJ whole genome shotgun (WGS) entry which is preliminary data.</text>
</comment>
<feature type="domain" description="Glycosyltransferase 2-like" evidence="6">
    <location>
        <begin position="59"/>
        <end position="227"/>
    </location>
</feature>
<evidence type="ECO:0000313" key="8">
    <source>
        <dbReference type="Proteomes" id="UP000670947"/>
    </source>
</evidence>
<feature type="region of interest" description="Disordered" evidence="5">
    <location>
        <begin position="1"/>
        <end position="34"/>
    </location>
</feature>
<dbReference type="RefSeq" id="WP_208847683.1">
    <property type="nucleotide sequence ID" value="NZ_JAGGDJ010000005.1"/>
</dbReference>
<dbReference type="Proteomes" id="UP000670947">
    <property type="component" value="Unassembled WGS sequence"/>
</dbReference>
<reference evidence="7 8" key="1">
    <citation type="submission" date="2021-03" db="EMBL/GenBank/DDBJ databases">
        <title>Paenibacillus artemisicola MWE-103 whole genome sequence.</title>
        <authorList>
            <person name="Ham Y.J."/>
        </authorList>
    </citation>
    <scope>NUCLEOTIDE SEQUENCE [LARGE SCALE GENOMIC DNA]</scope>
    <source>
        <strain evidence="7 8">MWE-103</strain>
    </source>
</reference>
<feature type="compositionally biased region" description="Basic residues" evidence="5">
    <location>
        <begin position="1"/>
        <end position="26"/>
    </location>
</feature>
<evidence type="ECO:0000256" key="4">
    <source>
        <dbReference type="ARBA" id="ARBA00022679"/>
    </source>
</evidence>
<gene>
    <name evidence="7" type="ORF">I8J29_11135</name>
</gene>
<keyword evidence="3" id="KW-0328">Glycosyltransferase</keyword>
<evidence type="ECO:0000256" key="1">
    <source>
        <dbReference type="ARBA" id="ARBA00004776"/>
    </source>
</evidence>
<protein>
    <submittedName>
        <fullName evidence="7">Glycosyltransferase family 2 protein</fullName>
    </submittedName>
</protein>
<name>A0ABS3W8V9_9BACL</name>
<evidence type="ECO:0000256" key="2">
    <source>
        <dbReference type="ARBA" id="ARBA00006739"/>
    </source>
</evidence>
<sequence>MKKQAQARQRRVLKGLPRKRTGRRTARSGNRFDAGANAGYSEGVRAGLETFGTVFDGTSIIIPSYNQLDYLKKCLASINVHTSVPYEIIVVDNASSDGTGAYLQSAGAGGVVRCRVLERNRGFAGAVNVGLMMARGSSLLLLNNDTIVTERWLDNLLACLNSDPAVGMVGPVTNYISGDQRIEVSYTDERGIAAFARRFNVADPAKWQPTDRLTGFCLLFRRELFERTGYLDEGFEIGNFEDDDYNIRVRLQGYRLLTARDTFIHHFGSVSMKALGEKFQEVNDHNRDVYTAKWANPHELIQASRLPEADRPAQGETAFYPQGVAVRGATATRYWIEGGLRRPIAGETGMPVVRLSQIDVRRWPLGEPIAADAADAAWLALPPVWEDGGALYLAENGLRRRLPTARAAEAWGLQLRRGEALAPEERALLGEGLPVIVPARVAERL</sequence>
<evidence type="ECO:0000313" key="7">
    <source>
        <dbReference type="EMBL" id="MBO7744754.1"/>
    </source>
</evidence>
<evidence type="ECO:0000259" key="6">
    <source>
        <dbReference type="Pfam" id="PF00535"/>
    </source>
</evidence>